<feature type="compositionally biased region" description="Low complexity" evidence="1">
    <location>
        <begin position="16"/>
        <end position="26"/>
    </location>
</feature>
<evidence type="ECO:0000313" key="2">
    <source>
        <dbReference type="EMBL" id="QFU98402.1"/>
    </source>
</evidence>
<dbReference type="RefSeq" id="WP_036950065.1">
    <property type="nucleotide sequence ID" value="NZ_BAABIH010000002.1"/>
</dbReference>
<accession>A0A5P9QBF3</accession>
<gene>
    <name evidence="2" type="ORF">KDY119_01914</name>
</gene>
<evidence type="ECO:0000313" key="3">
    <source>
        <dbReference type="Proteomes" id="UP000326702"/>
    </source>
</evidence>
<feature type="region of interest" description="Disordered" evidence="1">
    <location>
        <begin position="1"/>
        <end position="34"/>
    </location>
</feature>
<evidence type="ECO:0000256" key="1">
    <source>
        <dbReference type="SAM" id="MobiDB-lite"/>
    </source>
</evidence>
<dbReference type="OrthoDB" id="5149718at2"/>
<feature type="compositionally biased region" description="Basic and acidic residues" evidence="1">
    <location>
        <begin position="1"/>
        <end position="12"/>
    </location>
</feature>
<dbReference type="Gene3D" id="1.10.287.700">
    <property type="entry name" value="Helix hairpin bin"/>
    <property type="match status" value="1"/>
</dbReference>
<name>A0A5P9QBF3_9MICO</name>
<dbReference type="AlphaFoldDB" id="A0A5P9QBF3"/>
<organism evidence="2 3">
    <name type="scientific">Luteimicrobium xylanilyticum</name>
    <dbReference type="NCBI Taxonomy" id="1133546"/>
    <lineage>
        <taxon>Bacteria</taxon>
        <taxon>Bacillati</taxon>
        <taxon>Actinomycetota</taxon>
        <taxon>Actinomycetes</taxon>
        <taxon>Micrococcales</taxon>
        <taxon>Luteimicrobium</taxon>
    </lineage>
</organism>
<protein>
    <submittedName>
        <fullName evidence="2">Uncharacterized protein</fullName>
    </submittedName>
</protein>
<dbReference type="EMBL" id="CP045529">
    <property type="protein sequence ID" value="QFU98402.1"/>
    <property type="molecule type" value="Genomic_DNA"/>
</dbReference>
<dbReference type="Proteomes" id="UP000326702">
    <property type="component" value="Chromosome"/>
</dbReference>
<sequence length="91" mass="9576">MVYAHDAQREGDMGIDDQAAPAQGAGDEAKAGLEDAAAKAKEGLEGLLDKAKEFATDDRIEDAAEKIKGLTPDSIDSFVDKAAEQAKKLND</sequence>
<dbReference type="KEGG" id="lxl:KDY119_01914"/>
<proteinExistence type="predicted"/>
<reference evidence="2 3" key="1">
    <citation type="submission" date="2019-10" db="EMBL/GenBank/DDBJ databases">
        <title>Genome sequence of Luteimicrobium xylanilyticum HY-24.</title>
        <authorList>
            <person name="Kim D.Y."/>
            <person name="Park H.-Y."/>
        </authorList>
    </citation>
    <scope>NUCLEOTIDE SEQUENCE [LARGE SCALE GENOMIC DNA]</scope>
    <source>
        <strain evidence="2 3">HY-24</strain>
    </source>
</reference>
<keyword evidence="3" id="KW-1185">Reference proteome</keyword>